<protein>
    <submittedName>
        <fullName evidence="8">Methyltransferase, FkbM family domain protein</fullName>
    </submittedName>
</protein>
<gene>
    <name evidence="8" type="ORF">O53_1826</name>
</gene>
<evidence type="ECO:0000256" key="2">
    <source>
        <dbReference type="ARBA" id="ARBA00022676"/>
    </source>
</evidence>
<evidence type="ECO:0000259" key="7">
    <source>
        <dbReference type="Pfam" id="PF13844"/>
    </source>
</evidence>
<feature type="domain" description="Methyltransferase FkbM" evidence="6">
    <location>
        <begin position="1051"/>
        <end position="1213"/>
    </location>
</feature>
<accession>L7EET5</accession>
<keyword evidence="4" id="KW-0677">Repeat</keyword>
<comment type="pathway">
    <text evidence="1">Protein modification; protein glycosylation.</text>
</comment>
<dbReference type="PANTHER" id="PTHR44835">
    <property type="entry name" value="UDP-N-ACETYLGLUCOSAMINE--PEPTIDE N-ACETYLGLUCOSAMINYLTRANSFERASE SPINDLY-RELATED"/>
    <property type="match status" value="1"/>
</dbReference>
<dbReference type="InterPro" id="IPR029063">
    <property type="entry name" value="SAM-dependent_MTases_sf"/>
</dbReference>
<reference evidence="8 9" key="1">
    <citation type="journal article" date="2013" name="Genome Announc.">
        <title>Whole-Genome Sequence of Microcystis aeruginosa TAIHU98, a Nontoxic Bloom-Forming Strain Isolated from Taihu Lake, China.</title>
        <authorList>
            <person name="Yang C."/>
            <person name="Zhang W."/>
            <person name="Ren M."/>
            <person name="Song L."/>
            <person name="Li T."/>
            <person name="Zhao J."/>
        </authorList>
    </citation>
    <scope>NUCLEOTIDE SEQUENCE [LARGE SCALE GENOMIC DNA]</scope>
    <source>
        <strain evidence="8 9">TAIHU98</strain>
    </source>
</reference>
<evidence type="ECO:0000256" key="1">
    <source>
        <dbReference type="ARBA" id="ARBA00004922"/>
    </source>
</evidence>
<evidence type="ECO:0000256" key="4">
    <source>
        <dbReference type="ARBA" id="ARBA00022737"/>
    </source>
</evidence>
<dbReference type="GO" id="GO:0016757">
    <property type="term" value="F:glycosyltransferase activity"/>
    <property type="evidence" value="ECO:0007669"/>
    <property type="project" value="UniProtKB-KW"/>
</dbReference>
<evidence type="ECO:0000256" key="5">
    <source>
        <dbReference type="ARBA" id="ARBA00022803"/>
    </source>
</evidence>
<dbReference type="Gene3D" id="3.40.50.2000">
    <property type="entry name" value="Glycogen Phosphorylase B"/>
    <property type="match status" value="1"/>
</dbReference>
<feature type="domain" description="O-GlcNAc transferase C-terminal" evidence="7">
    <location>
        <begin position="329"/>
        <end position="488"/>
    </location>
</feature>
<dbReference type="InterPro" id="IPR006342">
    <property type="entry name" value="FkbM_mtfrase"/>
</dbReference>
<keyword evidence="8" id="KW-0489">Methyltransferase</keyword>
<keyword evidence="3 8" id="KW-0808">Transferase</keyword>
<proteinExistence type="predicted"/>
<dbReference type="Proteomes" id="UP000010932">
    <property type="component" value="Unassembled WGS sequence"/>
</dbReference>
<dbReference type="RefSeq" id="WP_002734738.1">
    <property type="nucleotide sequence ID" value="NZ_ANKQ01000001.1"/>
</dbReference>
<feature type="domain" description="Methyltransferase FkbM" evidence="6">
    <location>
        <begin position="49"/>
        <end position="203"/>
    </location>
</feature>
<dbReference type="Pfam" id="PF05050">
    <property type="entry name" value="Methyltransf_21"/>
    <property type="match status" value="2"/>
</dbReference>
<dbReference type="NCBIfam" id="TIGR01444">
    <property type="entry name" value="fkbM_fam"/>
    <property type="match status" value="2"/>
</dbReference>
<dbReference type="PANTHER" id="PTHR44835:SF1">
    <property type="entry name" value="PROTEIN O-GLCNAC TRANSFERASE"/>
    <property type="match status" value="1"/>
</dbReference>
<dbReference type="InterPro" id="IPR051939">
    <property type="entry name" value="Glycosyltr_41/O-GlcNAc_trsf"/>
</dbReference>
<sequence length="1246" mass="140812">MTIFLQTLKAQHFLDNIHITIAQIGSRKISGADDYSSQSWGIFAPNLTIYGFEADADECKRMNQNLKERNIRHQEKHIPIALSNTQGKSQLYVTKEKACSSLYEPNGNYASRFRSSLPEFLTLDYISEIETTTLDSFCASELIDTIDFLQVDVQGAELNIFQGAQQIIKNSTLAIQTEVEFAPIYKNQPLFADVDNHLRQQGFFLQELKELVWMSKKSFPGLGYNKTSLPPELKAGVPQHFSGQLLWSDAFYFQDLLSQPSPVSPEKLLKQACIADILYFPDYALELLEYLTVNYGSNPQYNFTEVINIGLSILRGNTSNNIAELTIPQSNIPNQGSAAQHKLKIGYVSPDFKRHPVGKFIAPIIKHHDRQKFEIYCYGEIRKVDEITEEIQSSCDHWRSTLGLTDEQVIEQIKQDQIDILIDLAGHTDDNRLPIFFSKPAPIQASYLGYFATTGIPTIDYWITDHHLHPVDTEEKTSETIWRLPRCYVAYQPSPEALEVNPLPALSSEYITFGCLNNFSKLNPFLLSLWAKILQALPQSRLILKSHYHNLDDPEEKQSVELFLQEQGLNLEQVELIDSPTLAEDYFALYHRIDIHLDTFPYNGCTTTCDALWMGVPVLTLAGDRKIQRMGNSLLQAIGLGDWIAHSPEEYVNKAITFAQDLEAIAQLRTSLRERFQKSQLGDIEGLTLALENAYQQMWKKLEQEKIQPLESGDQQISAMRSQTETQSPLNYYSQYVQKNCPQITSEDCDQLLAFADNTNWNQPTTLREWNNVAVIMLIEAEETQDIAFRKQLLNNAIAVLEQGKAHPLAAVHLALIYSLIGDYSKAYVLAYSVFVGILDPAFRKTASNKGLVYLPSTARTLLNKAEYLEKILAAENCYEQILFLCAEVLNLSQPYFYNASGQDTLQLISQSLATSPIVQLQLGIARFCGQKWDGIFYLLKAHQINPNYAPSIQALYLAYRNLPEAKAAEYWLQQGVTHFNPNSPDVGEWIWTQARPENPFTYVPYDNLILTVEANLKSITTAVLLAQGDWFEAEMELWRTQIRHDMTVIDVGANVGVYTFSAAQRVGETGKVIAIEPFKACVNCLQETSRINQLPWVKIYEAAASDHCGSAKLSLHNASELNEVISDNSPSSDSANTVTIQCLTLDSLIETENLTRVDWLKIDAEGHEIKVLQGAERLLTEFKPNIIYENIAGAHGSNGAIMEYIQAKGYQVYSYRPYIQELVPVTDANQLNSQLNLIAVYNPNK</sequence>
<name>L7EET5_MICAE</name>
<feature type="domain" description="O-GlcNAc transferase C-terminal" evidence="7">
    <location>
        <begin position="506"/>
        <end position="685"/>
    </location>
</feature>
<dbReference type="InterPro" id="IPR029489">
    <property type="entry name" value="OGT/SEC/SPY_C"/>
</dbReference>
<dbReference type="GO" id="GO:0008168">
    <property type="term" value="F:methyltransferase activity"/>
    <property type="evidence" value="ECO:0007669"/>
    <property type="project" value="UniProtKB-KW"/>
</dbReference>
<dbReference type="Gene3D" id="3.40.50.150">
    <property type="entry name" value="Vaccinia Virus protein VP39"/>
    <property type="match status" value="2"/>
</dbReference>
<dbReference type="Gene3D" id="3.40.50.11380">
    <property type="match status" value="1"/>
</dbReference>
<dbReference type="SUPFAM" id="SSF53335">
    <property type="entry name" value="S-adenosyl-L-methionine-dependent methyltransferases"/>
    <property type="match status" value="2"/>
</dbReference>
<keyword evidence="2" id="KW-0328">Glycosyltransferase</keyword>
<dbReference type="Pfam" id="PF13844">
    <property type="entry name" value="Glyco_transf_41"/>
    <property type="match status" value="2"/>
</dbReference>
<evidence type="ECO:0000259" key="6">
    <source>
        <dbReference type="Pfam" id="PF05050"/>
    </source>
</evidence>
<evidence type="ECO:0000313" key="8">
    <source>
        <dbReference type="EMBL" id="ELP57213.1"/>
    </source>
</evidence>
<dbReference type="AlphaFoldDB" id="L7EET5"/>
<dbReference type="PATRIC" id="fig|1134457.3.peg.1026"/>
<organism evidence="8 9">
    <name type="scientific">Microcystis aeruginosa TAIHU98</name>
    <dbReference type="NCBI Taxonomy" id="1134457"/>
    <lineage>
        <taxon>Bacteria</taxon>
        <taxon>Bacillati</taxon>
        <taxon>Cyanobacteriota</taxon>
        <taxon>Cyanophyceae</taxon>
        <taxon>Oscillatoriophycideae</taxon>
        <taxon>Chroococcales</taxon>
        <taxon>Microcystaceae</taxon>
        <taxon>Microcystis</taxon>
    </lineage>
</organism>
<evidence type="ECO:0000313" key="9">
    <source>
        <dbReference type="Proteomes" id="UP000010932"/>
    </source>
</evidence>
<keyword evidence="5" id="KW-0802">TPR repeat</keyword>
<dbReference type="EMBL" id="ANKQ01000001">
    <property type="protein sequence ID" value="ELP57213.1"/>
    <property type="molecule type" value="Genomic_DNA"/>
</dbReference>
<dbReference type="GO" id="GO:0032259">
    <property type="term" value="P:methylation"/>
    <property type="evidence" value="ECO:0007669"/>
    <property type="project" value="UniProtKB-KW"/>
</dbReference>
<evidence type="ECO:0000256" key="3">
    <source>
        <dbReference type="ARBA" id="ARBA00022679"/>
    </source>
</evidence>
<comment type="caution">
    <text evidence="8">The sequence shown here is derived from an EMBL/GenBank/DDBJ whole genome shotgun (WGS) entry which is preliminary data.</text>
</comment>